<organismHost>
    <name type="scientific">Lepidoptera</name>
    <name type="common">moths &amp; butterflies</name>
    <dbReference type="NCBI Taxonomy" id="7088"/>
</organismHost>
<evidence type="ECO:0000313" key="1">
    <source>
        <dbReference type="EMBL" id="AAA99737.1"/>
    </source>
</evidence>
<protein>
    <submittedName>
        <fullName evidence="1">p13 mini peptide</fullName>
    </submittedName>
</protein>
<organism evidence="1">
    <name type="scientific">Leucania separata nucleopolyhedrovirus</name>
    <name type="common">LsNPV</name>
    <dbReference type="NCBI Taxonomy" id="1307956"/>
    <lineage>
        <taxon>Viruses</taxon>
        <taxon>Viruses incertae sedis</taxon>
        <taxon>Naldaviricetes</taxon>
        <taxon>Lefavirales</taxon>
        <taxon>Baculoviridae</taxon>
        <taxon>Alphabaculovirus</taxon>
        <taxon>Alphabaculovirus leseparatae</taxon>
    </lineage>
</organism>
<proteinExistence type="predicted"/>
<sequence length="11" mass="1339">MNRHRARVLEG</sequence>
<name>Q83083_NPVLS</name>
<accession>Q83083</accession>
<reference evidence="1" key="2">
    <citation type="submission" date="1995-06" db="EMBL/GenBank/DDBJ databases">
        <authorList>
            <person name="Wang J."/>
        </authorList>
    </citation>
    <scope>NUCLEOTIDE SEQUENCE</scope>
</reference>
<dbReference type="EMBL" id="U30303">
    <property type="protein sequence ID" value="AAA99737.1"/>
    <property type="molecule type" value="Genomic_DNA"/>
</dbReference>
<reference evidence="1" key="1">
    <citation type="journal article" date="1995" name="Arch. Virol.">
        <title>Nucleotide sequence of a 1446 base pair SalI fragment and structure of a novel early gene of Leucania separata nuclear polyhedrosis virus.</title>
        <authorList>
            <person name="Wang J.W."/>
            <person name="Qi Y.P."/>
            <person name="Huang Y.X."/>
            <person name="Li S.D."/>
        </authorList>
    </citation>
    <scope>NUCLEOTIDE SEQUENCE</scope>
</reference>